<dbReference type="CDD" id="cd05233">
    <property type="entry name" value="SDR_c"/>
    <property type="match status" value="1"/>
</dbReference>
<dbReference type="SUPFAM" id="SSF51735">
    <property type="entry name" value="NAD(P)-binding Rossmann-fold domains"/>
    <property type="match status" value="1"/>
</dbReference>
<dbReference type="InterPro" id="IPR002347">
    <property type="entry name" value="SDR_fam"/>
</dbReference>
<dbReference type="RefSeq" id="WP_153652085.1">
    <property type="nucleotide sequence ID" value="NZ_CP045737.1"/>
</dbReference>
<evidence type="ECO:0000259" key="3">
    <source>
        <dbReference type="SMART" id="SM00822"/>
    </source>
</evidence>
<dbReference type="Proteomes" id="UP000392064">
    <property type="component" value="Chromosome"/>
</dbReference>
<feature type="domain" description="Ketoreductase" evidence="3">
    <location>
        <begin position="9"/>
        <end position="180"/>
    </location>
</feature>
<dbReference type="InterPro" id="IPR057326">
    <property type="entry name" value="KR_dom"/>
</dbReference>
<keyword evidence="2" id="KW-0560">Oxidoreductase</keyword>
<dbReference type="AlphaFoldDB" id="A0A5Q2MCI1"/>
<proteinExistence type="inferred from homology"/>
<dbReference type="PRINTS" id="PR00080">
    <property type="entry name" value="SDRFAMILY"/>
</dbReference>
<comment type="similarity">
    <text evidence="1">Belongs to the short-chain dehydrogenases/reductases (SDR) family.</text>
</comment>
<dbReference type="Pfam" id="PF13561">
    <property type="entry name" value="adh_short_C2"/>
    <property type="match status" value="1"/>
</dbReference>
<dbReference type="InterPro" id="IPR036291">
    <property type="entry name" value="NAD(P)-bd_dom_sf"/>
</dbReference>
<organism evidence="4 5">
    <name type="scientific">Aeromicrobium yanjiei</name>
    <dbReference type="NCBI Taxonomy" id="2662028"/>
    <lineage>
        <taxon>Bacteria</taxon>
        <taxon>Bacillati</taxon>
        <taxon>Actinomycetota</taxon>
        <taxon>Actinomycetes</taxon>
        <taxon>Propionibacteriales</taxon>
        <taxon>Nocardioidaceae</taxon>
        <taxon>Aeromicrobium</taxon>
    </lineage>
</organism>
<gene>
    <name evidence="4" type="ORF">GEV26_05250</name>
</gene>
<dbReference type="EMBL" id="CP045737">
    <property type="protein sequence ID" value="QGG40814.1"/>
    <property type="molecule type" value="Genomic_DNA"/>
</dbReference>
<dbReference type="GO" id="GO:0048038">
    <property type="term" value="F:quinone binding"/>
    <property type="evidence" value="ECO:0007669"/>
    <property type="project" value="TreeGrafter"/>
</dbReference>
<dbReference type="KEGG" id="aef:GEV26_05250"/>
<evidence type="ECO:0000256" key="1">
    <source>
        <dbReference type="ARBA" id="ARBA00006484"/>
    </source>
</evidence>
<accession>A0A5Q2MCI1</accession>
<dbReference type="PANTHER" id="PTHR42760">
    <property type="entry name" value="SHORT-CHAIN DEHYDROGENASES/REDUCTASES FAMILY MEMBER"/>
    <property type="match status" value="1"/>
</dbReference>
<reference evidence="4 5" key="1">
    <citation type="submission" date="2019-11" db="EMBL/GenBank/DDBJ databases">
        <authorList>
            <person name="Li J."/>
        </authorList>
    </citation>
    <scope>NUCLEOTIDE SEQUENCE [LARGE SCALE GENOMIC DNA]</scope>
    <source>
        <strain evidence="4 5">MF47</strain>
    </source>
</reference>
<evidence type="ECO:0000256" key="2">
    <source>
        <dbReference type="ARBA" id="ARBA00023002"/>
    </source>
</evidence>
<dbReference type="Gene3D" id="3.40.50.720">
    <property type="entry name" value="NAD(P)-binding Rossmann-like Domain"/>
    <property type="match status" value="1"/>
</dbReference>
<sequence>MSEPLLAGRVLLVSGGTQGVGGGIARAALREGATVVVTGRRPDVGEAFVRDLGGDSSYVRCDVADVEQARDAVAETIRRHGRIDSLVNAAGLTSRGSLLDTSPELFDQHVAVNLKAPFFMMQAAVGDMIRRGEPGTIVNISTMSSHGGQPHLAPYSATKAGLVGLTRNAAHAHRWDRIRINGVNIGWTETEGEDVVQREFHDADDTWVEKAGSSLPMGQLGQVDDVAALVVLLLSERSGVVTGSVIDWDQQVIGGLD</sequence>
<dbReference type="PRINTS" id="PR00081">
    <property type="entry name" value="GDHRDH"/>
</dbReference>
<evidence type="ECO:0000313" key="5">
    <source>
        <dbReference type="Proteomes" id="UP000392064"/>
    </source>
</evidence>
<dbReference type="SMART" id="SM00822">
    <property type="entry name" value="PKS_KR"/>
    <property type="match status" value="1"/>
</dbReference>
<dbReference type="GO" id="GO:0006633">
    <property type="term" value="P:fatty acid biosynthetic process"/>
    <property type="evidence" value="ECO:0007669"/>
    <property type="project" value="TreeGrafter"/>
</dbReference>
<evidence type="ECO:0000313" key="4">
    <source>
        <dbReference type="EMBL" id="QGG40814.1"/>
    </source>
</evidence>
<dbReference type="NCBIfam" id="NF004847">
    <property type="entry name" value="PRK06198.1"/>
    <property type="match status" value="1"/>
</dbReference>
<dbReference type="FunFam" id="3.40.50.720:FF:000084">
    <property type="entry name" value="Short-chain dehydrogenase reductase"/>
    <property type="match status" value="1"/>
</dbReference>
<dbReference type="PANTHER" id="PTHR42760:SF133">
    <property type="entry name" value="3-OXOACYL-[ACYL-CARRIER-PROTEIN] REDUCTASE"/>
    <property type="match status" value="1"/>
</dbReference>
<dbReference type="GO" id="GO:0016616">
    <property type="term" value="F:oxidoreductase activity, acting on the CH-OH group of donors, NAD or NADP as acceptor"/>
    <property type="evidence" value="ECO:0007669"/>
    <property type="project" value="TreeGrafter"/>
</dbReference>
<keyword evidence="5" id="KW-1185">Reference proteome</keyword>
<protein>
    <submittedName>
        <fullName evidence="4">SDR family oxidoreductase</fullName>
    </submittedName>
</protein>
<name>A0A5Q2MCI1_9ACTN</name>